<dbReference type="Gene3D" id="3.30.730.10">
    <property type="entry name" value="AP2/ERF domain"/>
    <property type="match status" value="1"/>
</dbReference>
<evidence type="ECO:0000256" key="6">
    <source>
        <dbReference type="SAM" id="MobiDB-lite"/>
    </source>
</evidence>
<evidence type="ECO:0000313" key="8">
    <source>
        <dbReference type="EMBL" id="KAF8715576.1"/>
    </source>
</evidence>
<evidence type="ECO:0000256" key="3">
    <source>
        <dbReference type="ARBA" id="ARBA00023125"/>
    </source>
</evidence>
<dbReference type="CDD" id="cd00018">
    <property type="entry name" value="AP2"/>
    <property type="match status" value="1"/>
</dbReference>
<dbReference type="PANTHER" id="PTHR31190">
    <property type="entry name" value="DNA-BINDING DOMAIN"/>
    <property type="match status" value="1"/>
</dbReference>
<evidence type="ECO:0000256" key="2">
    <source>
        <dbReference type="ARBA" id="ARBA00023015"/>
    </source>
</evidence>
<dbReference type="GO" id="GO:0003677">
    <property type="term" value="F:DNA binding"/>
    <property type="evidence" value="ECO:0007669"/>
    <property type="project" value="UniProtKB-KW"/>
</dbReference>
<feature type="compositionally biased region" description="Low complexity" evidence="6">
    <location>
        <begin position="230"/>
        <end position="250"/>
    </location>
</feature>
<proteinExistence type="predicted"/>
<dbReference type="SUPFAM" id="SSF54171">
    <property type="entry name" value="DNA-binding domain"/>
    <property type="match status" value="1"/>
</dbReference>
<dbReference type="GO" id="GO:0003700">
    <property type="term" value="F:DNA-binding transcription factor activity"/>
    <property type="evidence" value="ECO:0007669"/>
    <property type="project" value="InterPro"/>
</dbReference>
<keyword evidence="9" id="KW-1185">Reference proteome</keyword>
<evidence type="ECO:0000313" key="9">
    <source>
        <dbReference type="Proteomes" id="UP000636709"/>
    </source>
</evidence>
<dbReference type="AlphaFoldDB" id="A0A835ERC2"/>
<dbReference type="GO" id="GO:0005634">
    <property type="term" value="C:nucleus"/>
    <property type="evidence" value="ECO:0007669"/>
    <property type="project" value="UniProtKB-SubCell"/>
</dbReference>
<evidence type="ECO:0000256" key="1">
    <source>
        <dbReference type="ARBA" id="ARBA00004123"/>
    </source>
</evidence>
<dbReference type="InterPro" id="IPR001471">
    <property type="entry name" value="AP2/ERF_dom"/>
</dbReference>
<accession>A0A835ERC2</accession>
<keyword evidence="3" id="KW-0238">DNA-binding</keyword>
<dbReference type="PROSITE" id="PS51032">
    <property type="entry name" value="AP2_ERF"/>
    <property type="match status" value="1"/>
</dbReference>
<dbReference type="Pfam" id="PF00847">
    <property type="entry name" value="AP2"/>
    <property type="match status" value="1"/>
</dbReference>
<protein>
    <recommendedName>
        <fullName evidence="7">AP2/ERF domain-containing protein</fullName>
    </recommendedName>
</protein>
<dbReference type="SMART" id="SM00380">
    <property type="entry name" value="AP2"/>
    <property type="match status" value="1"/>
</dbReference>
<evidence type="ECO:0000256" key="5">
    <source>
        <dbReference type="ARBA" id="ARBA00023242"/>
    </source>
</evidence>
<organism evidence="8 9">
    <name type="scientific">Digitaria exilis</name>
    <dbReference type="NCBI Taxonomy" id="1010633"/>
    <lineage>
        <taxon>Eukaryota</taxon>
        <taxon>Viridiplantae</taxon>
        <taxon>Streptophyta</taxon>
        <taxon>Embryophyta</taxon>
        <taxon>Tracheophyta</taxon>
        <taxon>Spermatophyta</taxon>
        <taxon>Magnoliopsida</taxon>
        <taxon>Liliopsida</taxon>
        <taxon>Poales</taxon>
        <taxon>Poaceae</taxon>
        <taxon>PACMAD clade</taxon>
        <taxon>Panicoideae</taxon>
        <taxon>Panicodae</taxon>
        <taxon>Paniceae</taxon>
        <taxon>Anthephorinae</taxon>
        <taxon>Digitaria</taxon>
    </lineage>
</organism>
<evidence type="ECO:0000256" key="4">
    <source>
        <dbReference type="ARBA" id="ARBA00023163"/>
    </source>
</evidence>
<feature type="region of interest" description="Disordered" evidence="6">
    <location>
        <begin position="230"/>
        <end position="272"/>
    </location>
</feature>
<evidence type="ECO:0000259" key="7">
    <source>
        <dbReference type="PROSITE" id="PS51032"/>
    </source>
</evidence>
<dbReference type="InterPro" id="IPR036955">
    <property type="entry name" value="AP2/ERF_dom_sf"/>
</dbReference>
<dbReference type="EMBL" id="JACEFO010001732">
    <property type="protein sequence ID" value="KAF8715576.1"/>
    <property type="molecule type" value="Genomic_DNA"/>
</dbReference>
<keyword evidence="5" id="KW-0539">Nucleus</keyword>
<comment type="caution">
    <text evidence="8">The sequence shown here is derived from an EMBL/GenBank/DDBJ whole genome shotgun (WGS) entry which is preliminary data.</text>
</comment>
<gene>
    <name evidence="8" type="ORF">HU200_027237</name>
</gene>
<dbReference type="FunFam" id="3.30.730.10:FF:000001">
    <property type="entry name" value="Ethylene-responsive transcription factor 2"/>
    <property type="match status" value="1"/>
</dbReference>
<feature type="domain" description="AP2/ERF" evidence="7">
    <location>
        <begin position="97"/>
        <end position="154"/>
    </location>
</feature>
<dbReference type="InterPro" id="IPR016177">
    <property type="entry name" value="DNA-bd_dom_sf"/>
</dbReference>
<sequence length="272" mass="28067">MWISRAMVAPTPTPTVTSDHATAAETAAIVSALTHVISTGRGPPRPPPAIVMPPWRHADDSSSGGGGDPNRLAAGEVVMGQRTTTTAHAQAQSAARKYRGVRRRPWGKWAAEIRDPHKAARVWLGTFATAEDAARAYDAAALRFRGGRARLNFPEDAAARRARDAEAASAAARAGPPAALLESQAADADADAMADYLEYSRILEGSGGEPSGGIMDGIFGGDGNGRFLGSWSIGTSPSSSSAGSGAAASATLLRQNNEGGWQSRNSSAAYGD</sequence>
<keyword evidence="2" id="KW-0805">Transcription regulation</keyword>
<dbReference type="Proteomes" id="UP000636709">
    <property type="component" value="Unassembled WGS sequence"/>
</dbReference>
<comment type="subcellular location">
    <subcellularLocation>
        <location evidence="1">Nucleus</location>
    </subcellularLocation>
</comment>
<feature type="compositionally biased region" description="Polar residues" evidence="6">
    <location>
        <begin position="252"/>
        <end position="272"/>
    </location>
</feature>
<keyword evidence="4" id="KW-0804">Transcription</keyword>
<dbReference type="PRINTS" id="PR00367">
    <property type="entry name" value="ETHRSPELEMNT"/>
</dbReference>
<reference evidence="8" key="1">
    <citation type="submission" date="2020-07" db="EMBL/GenBank/DDBJ databases">
        <title>Genome sequence and genetic diversity analysis of an under-domesticated orphan crop, white fonio (Digitaria exilis).</title>
        <authorList>
            <person name="Bennetzen J.L."/>
            <person name="Chen S."/>
            <person name="Ma X."/>
            <person name="Wang X."/>
            <person name="Yssel A.E.J."/>
            <person name="Chaluvadi S.R."/>
            <person name="Johnson M."/>
            <person name="Gangashetty P."/>
            <person name="Hamidou F."/>
            <person name="Sanogo M.D."/>
            <person name="Zwaenepoel A."/>
            <person name="Wallace J."/>
            <person name="Van De Peer Y."/>
            <person name="Van Deynze A."/>
        </authorList>
    </citation>
    <scope>NUCLEOTIDE SEQUENCE</scope>
    <source>
        <tissue evidence="8">Leaves</tissue>
    </source>
</reference>
<dbReference type="GO" id="GO:0009873">
    <property type="term" value="P:ethylene-activated signaling pathway"/>
    <property type="evidence" value="ECO:0007669"/>
    <property type="project" value="InterPro"/>
</dbReference>
<name>A0A835ERC2_9POAL</name>
<dbReference type="PANTHER" id="PTHR31190:SF160">
    <property type="entry name" value="OSJNBA0042L16.9 PROTEIN"/>
    <property type="match status" value="1"/>
</dbReference>
<dbReference type="InterPro" id="IPR044808">
    <property type="entry name" value="ERF_plant"/>
</dbReference>